<evidence type="ECO:0000313" key="3">
    <source>
        <dbReference type="Proteomes" id="UP001107558"/>
    </source>
</evidence>
<sequence length="156" mass="19286">MSKSSVHRSKEILESENPNWYHPPDHSWYRSNEEEDDDERMERMPRPFDRNAYERSTYGPPYDKREARNYQGFDRNDRRLYDKRSKYYRSYNRSEYDPYDMPPNRGGKLRKEYDDYEKCFERGARETRSAREYLLKKNKEVLIVMNHMRVQVECIV</sequence>
<proteinExistence type="predicted"/>
<evidence type="ECO:0000313" key="2">
    <source>
        <dbReference type="EMBL" id="KAG5676786.1"/>
    </source>
</evidence>
<organism evidence="2 3">
    <name type="scientific">Polypedilum vanderplanki</name>
    <name type="common">Sleeping chironomid midge</name>
    <dbReference type="NCBI Taxonomy" id="319348"/>
    <lineage>
        <taxon>Eukaryota</taxon>
        <taxon>Metazoa</taxon>
        <taxon>Ecdysozoa</taxon>
        <taxon>Arthropoda</taxon>
        <taxon>Hexapoda</taxon>
        <taxon>Insecta</taxon>
        <taxon>Pterygota</taxon>
        <taxon>Neoptera</taxon>
        <taxon>Endopterygota</taxon>
        <taxon>Diptera</taxon>
        <taxon>Nematocera</taxon>
        <taxon>Chironomoidea</taxon>
        <taxon>Chironomidae</taxon>
        <taxon>Chironominae</taxon>
        <taxon>Polypedilum</taxon>
        <taxon>Polypedilum</taxon>
    </lineage>
</organism>
<gene>
    <name evidence="2" type="ORF">PVAND_006595</name>
</gene>
<feature type="region of interest" description="Disordered" evidence="1">
    <location>
        <begin position="1"/>
        <end position="79"/>
    </location>
</feature>
<dbReference type="EMBL" id="JADBJN010000002">
    <property type="protein sequence ID" value="KAG5676786.1"/>
    <property type="molecule type" value="Genomic_DNA"/>
</dbReference>
<feature type="compositionally biased region" description="Basic and acidic residues" evidence="1">
    <location>
        <begin position="40"/>
        <end position="53"/>
    </location>
</feature>
<accession>A0A9J6C460</accession>
<feature type="compositionally biased region" description="Basic and acidic residues" evidence="1">
    <location>
        <begin position="23"/>
        <end position="32"/>
    </location>
</feature>
<evidence type="ECO:0000256" key="1">
    <source>
        <dbReference type="SAM" id="MobiDB-lite"/>
    </source>
</evidence>
<name>A0A9J6C460_POLVA</name>
<comment type="caution">
    <text evidence="2">The sequence shown here is derived from an EMBL/GenBank/DDBJ whole genome shotgun (WGS) entry which is preliminary data.</text>
</comment>
<feature type="compositionally biased region" description="Basic and acidic residues" evidence="1">
    <location>
        <begin position="62"/>
        <end position="79"/>
    </location>
</feature>
<reference evidence="2" key="1">
    <citation type="submission" date="2021-03" db="EMBL/GenBank/DDBJ databases">
        <title>Chromosome level genome of the anhydrobiotic midge Polypedilum vanderplanki.</title>
        <authorList>
            <person name="Yoshida Y."/>
            <person name="Kikawada T."/>
            <person name="Gusev O."/>
        </authorList>
    </citation>
    <scope>NUCLEOTIDE SEQUENCE</scope>
    <source>
        <strain evidence="2">NIAS01</strain>
        <tissue evidence="2">Whole body or cell culture</tissue>
    </source>
</reference>
<dbReference type="Proteomes" id="UP001107558">
    <property type="component" value="Chromosome 2"/>
</dbReference>
<dbReference type="AlphaFoldDB" id="A0A9J6C460"/>
<protein>
    <submittedName>
        <fullName evidence="2">Uncharacterized protein</fullName>
    </submittedName>
</protein>
<keyword evidence="3" id="KW-1185">Reference proteome</keyword>